<dbReference type="InterPro" id="IPR018211">
    <property type="entry name" value="ADH_Fe_CS"/>
</dbReference>
<gene>
    <name evidence="4" type="primary">bdhA</name>
    <name evidence="4" type="ORF">CLHUN_18890</name>
</gene>
<dbReference type="FunFam" id="3.40.50.1970:FF:000003">
    <property type="entry name" value="Alcohol dehydrogenase, iron-containing"/>
    <property type="match status" value="1"/>
</dbReference>
<dbReference type="CDD" id="cd08187">
    <property type="entry name" value="BDH"/>
    <property type="match status" value="1"/>
</dbReference>
<dbReference type="RefSeq" id="WP_080064329.1">
    <property type="nucleotide sequence ID" value="NZ_MZGX01000011.1"/>
</dbReference>
<evidence type="ECO:0000259" key="3">
    <source>
        <dbReference type="Pfam" id="PF25137"/>
    </source>
</evidence>
<dbReference type="GO" id="GO:1990002">
    <property type="term" value="F:methylglyoxal reductase (NADPH) (acetol producing) activity"/>
    <property type="evidence" value="ECO:0007669"/>
    <property type="project" value="TreeGrafter"/>
</dbReference>
<name>A0A1V4SJY1_RUMHU</name>
<reference evidence="4 5" key="1">
    <citation type="submission" date="2017-03" db="EMBL/GenBank/DDBJ databases">
        <title>Genome sequence of Clostridium hungatei DSM 14427.</title>
        <authorList>
            <person name="Poehlein A."/>
            <person name="Daniel R."/>
        </authorList>
    </citation>
    <scope>NUCLEOTIDE SEQUENCE [LARGE SCALE GENOMIC DNA]</scope>
    <source>
        <strain evidence="4 5">DSM 14427</strain>
    </source>
</reference>
<dbReference type="GO" id="GO:1990362">
    <property type="term" value="F:butanol dehydrogenase (NAD+) activity"/>
    <property type="evidence" value="ECO:0007669"/>
    <property type="project" value="InterPro"/>
</dbReference>
<dbReference type="InterPro" id="IPR056798">
    <property type="entry name" value="ADH_Fe_C"/>
</dbReference>
<dbReference type="Proteomes" id="UP000191554">
    <property type="component" value="Unassembled WGS sequence"/>
</dbReference>
<dbReference type="InterPro" id="IPR044731">
    <property type="entry name" value="BDH-like"/>
</dbReference>
<dbReference type="SUPFAM" id="SSF56796">
    <property type="entry name" value="Dehydroquinate synthase-like"/>
    <property type="match status" value="1"/>
</dbReference>
<feature type="domain" description="Fe-containing alcohol dehydrogenase-like C-terminal" evidence="3">
    <location>
        <begin position="192"/>
        <end position="390"/>
    </location>
</feature>
<dbReference type="InterPro" id="IPR001670">
    <property type="entry name" value="ADH_Fe/GldA"/>
</dbReference>
<sequence length="391" mass="43450">MINFEFYNPARIIFGKDTELQAGAQIAKFGKRVLLHYGGGSVKANGVYDKVVKAIEEEGLFFMELGGVVPNPRLSLVREGIRLCRENNIDFVLAVGGGSVIDSAKAIAAGACYSGDIWDLYMDNSKLGELTKVLPVGVVLTIPAAGSESSTASVITNEEGWFKRAIGTEAIIPKFAILNPETSYTLPPYQTACGASDILAHLMERYFTQVSNVDFTDRLLEANIRTILNNAPLALKYPENYDIRAEIMWAGAVAHNNLLNTGRIGDWGSHDIEHEISGVYDIAHGAGLSIVFPAWMKYVYKQNVDKFIQFAQRVFNVDFSFDNKEQIVFEMIERLEAWYVRMGLPIRLSHANIGSDRLREMADKCTVGRTHVGNFQKLTADDVYEIYKLAL</sequence>
<accession>A0A1V4SJY1</accession>
<dbReference type="GO" id="GO:0005829">
    <property type="term" value="C:cytosol"/>
    <property type="evidence" value="ECO:0007669"/>
    <property type="project" value="TreeGrafter"/>
</dbReference>
<dbReference type="AlphaFoldDB" id="A0A1V4SJY1"/>
<protein>
    <submittedName>
        <fullName evidence="4">NADH-dependent butanol dehydrogenase A</fullName>
        <ecNumber evidence="4">1.1.1.-</ecNumber>
    </submittedName>
</protein>
<evidence type="ECO:0000259" key="2">
    <source>
        <dbReference type="Pfam" id="PF00465"/>
    </source>
</evidence>
<evidence type="ECO:0000313" key="5">
    <source>
        <dbReference type="Proteomes" id="UP000191554"/>
    </source>
</evidence>
<dbReference type="Gene3D" id="1.20.1090.10">
    <property type="entry name" value="Dehydroquinate synthase-like - alpha domain"/>
    <property type="match status" value="1"/>
</dbReference>
<dbReference type="Gene3D" id="3.40.50.1970">
    <property type="match status" value="1"/>
</dbReference>
<dbReference type="STRING" id="48256.CLHUN_18890"/>
<dbReference type="PANTHER" id="PTHR43633">
    <property type="entry name" value="ALCOHOL DEHYDROGENASE YQHD"/>
    <property type="match status" value="1"/>
</dbReference>
<evidence type="ECO:0000313" key="4">
    <source>
        <dbReference type="EMBL" id="OPX44093.1"/>
    </source>
</evidence>
<keyword evidence="1 4" id="KW-0560">Oxidoreductase</keyword>
<evidence type="ECO:0000256" key="1">
    <source>
        <dbReference type="ARBA" id="ARBA00023002"/>
    </source>
</evidence>
<comment type="caution">
    <text evidence="4">The sequence shown here is derived from an EMBL/GenBank/DDBJ whole genome shotgun (WGS) entry which is preliminary data.</text>
</comment>
<dbReference type="PROSITE" id="PS00060">
    <property type="entry name" value="ADH_IRON_2"/>
    <property type="match status" value="1"/>
</dbReference>
<dbReference type="EMBL" id="MZGX01000011">
    <property type="protein sequence ID" value="OPX44093.1"/>
    <property type="molecule type" value="Genomic_DNA"/>
</dbReference>
<dbReference type="GO" id="GO:0008106">
    <property type="term" value="F:alcohol dehydrogenase (NADP+) activity"/>
    <property type="evidence" value="ECO:0007669"/>
    <property type="project" value="TreeGrafter"/>
</dbReference>
<dbReference type="OrthoDB" id="9801156at2"/>
<dbReference type="EC" id="1.1.1.-" evidence="4"/>
<keyword evidence="5" id="KW-1185">Reference proteome</keyword>
<dbReference type="Pfam" id="PF00465">
    <property type="entry name" value="Fe-ADH"/>
    <property type="match status" value="1"/>
</dbReference>
<dbReference type="Pfam" id="PF25137">
    <property type="entry name" value="ADH_Fe_C"/>
    <property type="match status" value="1"/>
</dbReference>
<proteinExistence type="predicted"/>
<organism evidence="4 5">
    <name type="scientific">Ruminiclostridium hungatei</name>
    <name type="common">Clostridium hungatei</name>
    <dbReference type="NCBI Taxonomy" id="48256"/>
    <lineage>
        <taxon>Bacteria</taxon>
        <taxon>Bacillati</taxon>
        <taxon>Bacillota</taxon>
        <taxon>Clostridia</taxon>
        <taxon>Eubacteriales</taxon>
        <taxon>Oscillospiraceae</taxon>
        <taxon>Ruminiclostridium</taxon>
    </lineage>
</organism>
<dbReference type="PANTHER" id="PTHR43633:SF1">
    <property type="entry name" value="ALCOHOL DEHYDROGENASE YQHD"/>
    <property type="match status" value="1"/>
</dbReference>
<dbReference type="GO" id="GO:0046872">
    <property type="term" value="F:metal ion binding"/>
    <property type="evidence" value="ECO:0007669"/>
    <property type="project" value="InterPro"/>
</dbReference>
<feature type="domain" description="Alcohol dehydrogenase iron-type/glycerol dehydrogenase GldA" evidence="2">
    <location>
        <begin position="9"/>
        <end position="180"/>
    </location>
</feature>